<dbReference type="Gene3D" id="2.40.128.110">
    <property type="entry name" value="Lipid/polyisoprenoid-binding, YceI-like"/>
    <property type="match status" value="1"/>
</dbReference>
<sequence>MKTLVFACLLSLLTGSLQAQTFITRNGYAGFFSKTPLEDIKAENRQLYAVIDATKKNLAFTCLVKGFLFPKQLMQEHFNENYIESDKFPKATFVGNYTGDVNAANAGKYPVQIKGQLTLHGVTQTIDVPGTIEVRDNKLIGASEFKLTPGDFNIKIPALVSEKIAKQIDVRVLVECNPK</sequence>
<feature type="domain" description="Lipid/polyisoprenoid-binding YceI-like" evidence="2">
    <location>
        <begin position="53"/>
        <end position="175"/>
    </location>
</feature>
<proteinExistence type="predicted"/>
<organism evidence="3 4">
    <name type="scientific">Segetibacter aerophilus</name>
    <dbReference type="NCBI Taxonomy" id="670293"/>
    <lineage>
        <taxon>Bacteria</taxon>
        <taxon>Pseudomonadati</taxon>
        <taxon>Bacteroidota</taxon>
        <taxon>Chitinophagia</taxon>
        <taxon>Chitinophagales</taxon>
        <taxon>Chitinophagaceae</taxon>
        <taxon>Segetibacter</taxon>
    </lineage>
</organism>
<gene>
    <name evidence="3" type="ORF">SAE01_21610</name>
</gene>
<dbReference type="SUPFAM" id="SSF101874">
    <property type="entry name" value="YceI-like"/>
    <property type="match status" value="1"/>
</dbReference>
<keyword evidence="1" id="KW-0732">Signal</keyword>
<feature type="signal peptide" evidence="1">
    <location>
        <begin position="1"/>
        <end position="19"/>
    </location>
</feature>
<feature type="chain" id="PRO_5021989509" description="Lipid/polyisoprenoid-binding YceI-like domain-containing protein" evidence="1">
    <location>
        <begin position="20"/>
        <end position="179"/>
    </location>
</feature>
<dbReference type="PANTHER" id="PTHR34406">
    <property type="entry name" value="PROTEIN YCEI"/>
    <property type="match status" value="1"/>
</dbReference>
<comment type="caution">
    <text evidence="3">The sequence shown here is derived from an EMBL/GenBank/DDBJ whole genome shotgun (WGS) entry which is preliminary data.</text>
</comment>
<dbReference type="PANTHER" id="PTHR34406:SF1">
    <property type="entry name" value="PROTEIN YCEI"/>
    <property type="match status" value="1"/>
</dbReference>
<dbReference type="RefSeq" id="WP_147203782.1">
    <property type="nucleotide sequence ID" value="NZ_BJYT01000007.1"/>
</dbReference>
<evidence type="ECO:0000259" key="2">
    <source>
        <dbReference type="Pfam" id="PF04264"/>
    </source>
</evidence>
<protein>
    <recommendedName>
        <fullName evidence="2">Lipid/polyisoprenoid-binding YceI-like domain-containing protein</fullName>
    </recommendedName>
</protein>
<evidence type="ECO:0000313" key="4">
    <source>
        <dbReference type="Proteomes" id="UP000321513"/>
    </source>
</evidence>
<dbReference type="EMBL" id="BJYT01000007">
    <property type="protein sequence ID" value="GEO09665.1"/>
    <property type="molecule type" value="Genomic_DNA"/>
</dbReference>
<dbReference type="InterPro" id="IPR036761">
    <property type="entry name" value="TTHA0802/YceI-like_sf"/>
</dbReference>
<accession>A0A512BCP6</accession>
<name>A0A512BCP6_9BACT</name>
<dbReference type="Pfam" id="PF04264">
    <property type="entry name" value="YceI"/>
    <property type="match status" value="1"/>
</dbReference>
<keyword evidence="4" id="KW-1185">Reference proteome</keyword>
<evidence type="ECO:0000256" key="1">
    <source>
        <dbReference type="SAM" id="SignalP"/>
    </source>
</evidence>
<reference evidence="3 4" key="1">
    <citation type="submission" date="2019-07" db="EMBL/GenBank/DDBJ databases">
        <title>Whole genome shotgun sequence of Segetibacter aerophilus NBRC 106135.</title>
        <authorList>
            <person name="Hosoyama A."/>
            <person name="Uohara A."/>
            <person name="Ohji S."/>
            <person name="Ichikawa N."/>
        </authorList>
    </citation>
    <scope>NUCLEOTIDE SEQUENCE [LARGE SCALE GENOMIC DNA]</scope>
    <source>
        <strain evidence="3 4">NBRC 106135</strain>
    </source>
</reference>
<dbReference type="OrthoDB" id="116832at2"/>
<evidence type="ECO:0000313" key="3">
    <source>
        <dbReference type="EMBL" id="GEO09665.1"/>
    </source>
</evidence>
<dbReference type="AlphaFoldDB" id="A0A512BCP6"/>
<dbReference type="InterPro" id="IPR007372">
    <property type="entry name" value="Lipid/polyisoprenoid-bd_YceI"/>
</dbReference>
<dbReference type="Proteomes" id="UP000321513">
    <property type="component" value="Unassembled WGS sequence"/>
</dbReference>